<evidence type="ECO:0000313" key="7">
    <source>
        <dbReference type="Proteomes" id="UP000190285"/>
    </source>
</evidence>
<dbReference type="InterPro" id="IPR011608">
    <property type="entry name" value="PRD"/>
</dbReference>
<accession>A0A1T5MPC6</accession>
<keyword evidence="7" id="KW-1185">Reference proteome</keyword>
<feature type="domain" description="PRD" evidence="5">
    <location>
        <begin position="315"/>
        <end position="420"/>
    </location>
</feature>
<reference evidence="6 7" key="1">
    <citation type="submission" date="2017-02" db="EMBL/GenBank/DDBJ databases">
        <authorList>
            <person name="Peterson S.W."/>
        </authorList>
    </citation>
    <scope>NUCLEOTIDE SEQUENCE [LARGE SCALE GENOMIC DNA]</scope>
    <source>
        <strain evidence="6 7">M1</strain>
    </source>
</reference>
<protein>
    <submittedName>
        <fullName evidence="6">Transcriptional antiterminator</fullName>
    </submittedName>
</protein>
<dbReference type="STRING" id="36842.SAMN02194393_05108"/>
<keyword evidence="1" id="KW-0677">Repeat</keyword>
<feature type="domain" description="PRD" evidence="5">
    <location>
        <begin position="203"/>
        <end position="308"/>
    </location>
</feature>
<dbReference type="GO" id="GO:0006355">
    <property type="term" value="P:regulation of DNA-templated transcription"/>
    <property type="evidence" value="ECO:0007669"/>
    <property type="project" value="InterPro"/>
</dbReference>
<dbReference type="Gene3D" id="1.10.10.10">
    <property type="entry name" value="Winged helix-like DNA-binding domain superfamily/Winged helix DNA-binding domain"/>
    <property type="match status" value="2"/>
</dbReference>
<dbReference type="PANTHER" id="PTHR30185:SF18">
    <property type="entry name" value="TRANSCRIPTIONAL REGULATOR MTLR"/>
    <property type="match status" value="1"/>
</dbReference>
<dbReference type="InterPro" id="IPR036634">
    <property type="entry name" value="PRD_sf"/>
</dbReference>
<name>A0A1T5MPC6_9FIRM</name>
<dbReference type="InterPro" id="IPR007737">
    <property type="entry name" value="Mga_HTH"/>
</dbReference>
<dbReference type="InterPro" id="IPR036388">
    <property type="entry name" value="WH-like_DNA-bd_sf"/>
</dbReference>
<dbReference type="PANTHER" id="PTHR30185">
    <property type="entry name" value="CRYPTIC BETA-GLUCOSIDE BGL OPERON ANTITERMINATOR"/>
    <property type="match status" value="1"/>
</dbReference>
<dbReference type="SUPFAM" id="SSF63520">
    <property type="entry name" value="PTS-regulatory domain, PRD"/>
    <property type="match status" value="2"/>
</dbReference>
<evidence type="ECO:0000256" key="4">
    <source>
        <dbReference type="ARBA" id="ARBA00023163"/>
    </source>
</evidence>
<keyword evidence="2" id="KW-0805">Transcription regulation</keyword>
<evidence type="ECO:0000256" key="1">
    <source>
        <dbReference type="ARBA" id="ARBA00022737"/>
    </source>
</evidence>
<dbReference type="RefSeq" id="WP_079495699.1">
    <property type="nucleotide sequence ID" value="NZ_FUZT01000021.1"/>
</dbReference>
<dbReference type="Pfam" id="PF00874">
    <property type="entry name" value="PRD"/>
    <property type="match status" value="2"/>
</dbReference>
<keyword evidence="3" id="KW-0010">Activator</keyword>
<dbReference type="OrthoDB" id="3175596at2"/>
<dbReference type="SUPFAM" id="SSF46785">
    <property type="entry name" value="Winged helix' DNA-binding domain"/>
    <property type="match status" value="1"/>
</dbReference>
<dbReference type="AlphaFoldDB" id="A0A1T5MPC6"/>
<dbReference type="Pfam" id="PF05043">
    <property type="entry name" value="Mga"/>
    <property type="match status" value="2"/>
</dbReference>
<evidence type="ECO:0000256" key="2">
    <source>
        <dbReference type="ARBA" id="ARBA00023015"/>
    </source>
</evidence>
<dbReference type="Gene3D" id="1.10.1790.10">
    <property type="entry name" value="PRD domain"/>
    <property type="match status" value="2"/>
</dbReference>
<dbReference type="InterPro" id="IPR036390">
    <property type="entry name" value="WH_DNA-bd_sf"/>
</dbReference>
<evidence type="ECO:0000259" key="5">
    <source>
        <dbReference type="PROSITE" id="PS51372"/>
    </source>
</evidence>
<evidence type="ECO:0000313" key="6">
    <source>
        <dbReference type="EMBL" id="SKC90080.1"/>
    </source>
</evidence>
<keyword evidence="4" id="KW-0804">Transcription</keyword>
<dbReference type="InterPro" id="IPR050661">
    <property type="entry name" value="BglG_antiterminators"/>
</dbReference>
<dbReference type="EMBL" id="FUZT01000021">
    <property type="protein sequence ID" value="SKC90080.1"/>
    <property type="molecule type" value="Genomic_DNA"/>
</dbReference>
<dbReference type="PROSITE" id="PS51372">
    <property type="entry name" value="PRD_2"/>
    <property type="match status" value="2"/>
</dbReference>
<gene>
    <name evidence="6" type="ORF">SAMN02194393_05108</name>
</gene>
<organism evidence="6 7">
    <name type="scientific">Maledivibacter halophilus</name>
    <dbReference type="NCBI Taxonomy" id="36842"/>
    <lineage>
        <taxon>Bacteria</taxon>
        <taxon>Bacillati</taxon>
        <taxon>Bacillota</taxon>
        <taxon>Clostridia</taxon>
        <taxon>Peptostreptococcales</taxon>
        <taxon>Caminicellaceae</taxon>
        <taxon>Maledivibacter</taxon>
    </lineage>
</organism>
<sequence length="519" mass="60648">MNARIPQIIKILLNDNEIKTIAYVADKLKVSNKTIRNDLKSVGKLLSENNLRLIKKTGVGIYIEGDEKAKLKMITNVKSYKQMSSHYTSRDRQLYILNQLLTSNKKITTSTLQNELFISRPSVYKDLEKVKEWLKERDIDVVADKRKGLILKAGEKRIRKAMFDLFFLSEDYDEMLDAVEKTSEYSDSNYAAINYFSYCQKEDILGLDYEKVNNIILGLEDKFNIKFTATDLSRLTVKYSLAISRMMDKKYVKMKESTLKDLQELDKYEKMIDVAHEIEREFNTIVPVEEIGYLFGITIVSKTHFDDIDWNISEKMLVINKIVAKDIIELTKESYHISDEETFYNGLIHHLKSVTNKIKYGLDFHNTLVDEIKKNYAEPFEIALKSKSIFEEYYSYEIPIEEVGYIALHIAAAIERSKKSISTYIVYHSSYSEIKLMIEILRNNFNQLKVKKVIPISMIDDINHHEVDLIITTQKLEESDSKIVVLPTVLVNEDMDKFSKILRDIYEKQNDKNLRKFHK</sequence>
<proteinExistence type="predicted"/>
<dbReference type="Proteomes" id="UP000190285">
    <property type="component" value="Unassembled WGS sequence"/>
</dbReference>
<evidence type="ECO:0000256" key="3">
    <source>
        <dbReference type="ARBA" id="ARBA00023159"/>
    </source>
</evidence>